<keyword evidence="1" id="KW-0472">Membrane</keyword>
<feature type="transmembrane region" description="Helical" evidence="1">
    <location>
        <begin position="6"/>
        <end position="24"/>
    </location>
</feature>
<dbReference type="RefSeq" id="WP_162369148.1">
    <property type="nucleotide sequence ID" value="NZ_JAAEEH010000002.1"/>
</dbReference>
<name>A0A7X5KN48_9FIRM</name>
<gene>
    <name evidence="2" type="ORF">GXN74_01495</name>
</gene>
<keyword evidence="1" id="KW-1133">Transmembrane helix</keyword>
<sequence>MNWNRVLNVFIAVFLLLNLGIFGFRYMESRKSHSLSPEREAQLKAVLQERKGIMIYDHLPDFYPKSRLELQPPVLDQGQKEKIRNHLVGGQARFSIAPGNGERYAGEEGDVVFSSGTDAGRILFQGRPSAYAVQGTGREGMAKAAQQFAGDLYPGKVGMVLTQQRMEGDTVVFLFNERYKGELLFCNQVEVRIDGSGRWEVEAIRYPPLEFRPPAWEVVPVDEALYQFMLHLEPREGDLVKITDIDLGYDLDPGTGSGAVVLEAMPYYRIRTADHGEHRIHGFTNKLQP</sequence>
<organism evidence="2 3">
    <name type="scientific">Anaerotalea alkaliphila</name>
    <dbReference type="NCBI Taxonomy" id="2662126"/>
    <lineage>
        <taxon>Bacteria</taxon>
        <taxon>Bacillati</taxon>
        <taxon>Bacillota</taxon>
        <taxon>Clostridia</taxon>
        <taxon>Eubacteriales</taxon>
        <taxon>Anaerotalea</taxon>
    </lineage>
</organism>
<evidence type="ECO:0000256" key="1">
    <source>
        <dbReference type="SAM" id="Phobius"/>
    </source>
</evidence>
<keyword evidence="1" id="KW-0812">Transmembrane</keyword>
<evidence type="ECO:0008006" key="4">
    <source>
        <dbReference type="Google" id="ProtNLM"/>
    </source>
</evidence>
<protein>
    <recommendedName>
        <fullName evidence="4">Regulatory protein YycH-like domain-containing protein</fullName>
    </recommendedName>
</protein>
<evidence type="ECO:0000313" key="2">
    <source>
        <dbReference type="EMBL" id="NDL66422.1"/>
    </source>
</evidence>
<comment type="caution">
    <text evidence="2">The sequence shown here is derived from an EMBL/GenBank/DDBJ whole genome shotgun (WGS) entry which is preliminary data.</text>
</comment>
<proteinExistence type="predicted"/>
<keyword evidence="3" id="KW-1185">Reference proteome</keyword>
<evidence type="ECO:0000313" key="3">
    <source>
        <dbReference type="Proteomes" id="UP000461585"/>
    </source>
</evidence>
<dbReference type="EMBL" id="JAAEEH010000002">
    <property type="protein sequence ID" value="NDL66422.1"/>
    <property type="molecule type" value="Genomic_DNA"/>
</dbReference>
<reference evidence="2 3" key="1">
    <citation type="submission" date="2020-01" db="EMBL/GenBank/DDBJ databases">
        <title>Anaeroalcalibacter tamaniensis gen. nov., sp. nov., moderately halophilic strictly anaerobic fermenter bacterium from mud volcano of Taman peninsula.</title>
        <authorList>
            <person name="Frolova A."/>
            <person name="Merkel A.Y."/>
            <person name="Slobodkin A.I."/>
        </authorList>
    </citation>
    <scope>NUCLEOTIDE SEQUENCE [LARGE SCALE GENOMIC DNA]</scope>
    <source>
        <strain evidence="2 3">F-3ap</strain>
    </source>
</reference>
<dbReference type="AlphaFoldDB" id="A0A7X5KN48"/>
<dbReference type="Proteomes" id="UP000461585">
    <property type="component" value="Unassembled WGS sequence"/>
</dbReference>
<accession>A0A7X5KN48</accession>